<dbReference type="KEGG" id="spha:D3Y57_04010"/>
<geneLocation type="plasmid" evidence="1">
    <name>unnamed1</name>
</geneLocation>
<evidence type="ECO:0000313" key="2">
    <source>
        <dbReference type="Proteomes" id="UP000276254"/>
    </source>
</evidence>
<keyword evidence="2" id="KW-1185">Reference proteome</keyword>
<organism evidence="1 2">
    <name type="scientific">Sphingomonas paeninsulae</name>
    <dbReference type="NCBI Taxonomy" id="2319844"/>
    <lineage>
        <taxon>Bacteria</taxon>
        <taxon>Pseudomonadati</taxon>
        <taxon>Pseudomonadota</taxon>
        <taxon>Alphaproteobacteria</taxon>
        <taxon>Sphingomonadales</taxon>
        <taxon>Sphingomonadaceae</taxon>
        <taxon>Sphingomonas</taxon>
    </lineage>
</organism>
<reference evidence="1 2" key="1">
    <citation type="submission" date="2018-09" db="EMBL/GenBank/DDBJ databases">
        <title>Sphingomonas peninsula sp. nov., isolated from fildes peninsula, Antarctic soil.</title>
        <authorList>
            <person name="Yingchao G."/>
        </authorList>
    </citation>
    <scope>NUCLEOTIDE SEQUENCE [LARGE SCALE GENOMIC DNA]</scope>
    <source>
        <strain evidence="1 2">YZ-8</strain>
        <plasmid evidence="1 2">unnamed1</plasmid>
    </source>
</reference>
<name>A0A494T728_SPHPE</name>
<protein>
    <recommendedName>
        <fullName evidence="3">Transposase</fullName>
    </recommendedName>
</protein>
<dbReference type="Gene3D" id="1.10.10.10">
    <property type="entry name" value="Winged helix-like DNA-binding domain superfamily/Winged helix DNA-binding domain"/>
    <property type="match status" value="1"/>
</dbReference>
<evidence type="ECO:0000313" key="1">
    <source>
        <dbReference type="EMBL" id="AYJ85199.1"/>
    </source>
</evidence>
<keyword evidence="1" id="KW-0614">Plasmid</keyword>
<evidence type="ECO:0008006" key="3">
    <source>
        <dbReference type="Google" id="ProtNLM"/>
    </source>
</evidence>
<dbReference type="GeneID" id="39491474"/>
<dbReference type="SUPFAM" id="SSF46689">
    <property type="entry name" value="Homeodomain-like"/>
    <property type="match status" value="1"/>
</dbReference>
<accession>A0A494T728</accession>
<proteinExistence type="predicted"/>
<dbReference type="AlphaFoldDB" id="A0A494T728"/>
<dbReference type="RefSeq" id="WP_121151553.1">
    <property type="nucleotide sequence ID" value="NZ_CP032828.1"/>
</dbReference>
<sequence>MARSLSEDLRARVIAAVDGGLSRRAAAARFGVAAASVVRWVREWREAGVARAKRQGGDQRSHRIEAYRDIILAAIENQVDMTLAELTELLRQKAAILSTSPVIISGIR</sequence>
<dbReference type="InterPro" id="IPR009057">
    <property type="entry name" value="Homeodomain-like_sf"/>
</dbReference>
<dbReference type="Proteomes" id="UP000276254">
    <property type="component" value="Plasmid unnamed1"/>
</dbReference>
<dbReference type="InterPro" id="IPR036388">
    <property type="entry name" value="WH-like_DNA-bd_sf"/>
</dbReference>
<gene>
    <name evidence="1" type="ORF">D3Y57_04010</name>
</gene>
<dbReference type="EMBL" id="CP032828">
    <property type="protein sequence ID" value="AYJ85199.1"/>
    <property type="molecule type" value="Genomic_DNA"/>
</dbReference>
<dbReference type="Pfam" id="PF13384">
    <property type="entry name" value="HTH_23"/>
    <property type="match status" value="1"/>
</dbReference>
<dbReference type="OrthoDB" id="565387at2"/>